<reference evidence="1 2" key="1">
    <citation type="journal article" date="2010" name="Nature">
        <title>Genome sequencing and analysis of the model grass Brachypodium distachyon.</title>
        <authorList>
            <consortium name="International Brachypodium Initiative"/>
        </authorList>
    </citation>
    <scope>NUCLEOTIDE SEQUENCE [LARGE SCALE GENOMIC DNA]</scope>
    <source>
        <strain evidence="1 2">Bd21</strain>
    </source>
</reference>
<protein>
    <submittedName>
        <fullName evidence="1 2">Uncharacterized protein</fullName>
    </submittedName>
</protein>
<evidence type="ECO:0000313" key="3">
    <source>
        <dbReference type="Proteomes" id="UP000008810"/>
    </source>
</evidence>
<dbReference type="Proteomes" id="UP000008810">
    <property type="component" value="Chromosome 1"/>
</dbReference>
<dbReference type="AlphaFoldDB" id="A0A0Q3JNR5"/>
<evidence type="ECO:0000313" key="1">
    <source>
        <dbReference type="EMBL" id="KQK19387.1"/>
    </source>
</evidence>
<dbReference type="InParanoid" id="A0A0Q3JNR5"/>
<dbReference type="EnsemblPlants" id="KQK19387">
    <property type="protein sequence ID" value="KQK19387"/>
    <property type="gene ID" value="BRADI_1g47985v3"/>
</dbReference>
<organism evidence="1">
    <name type="scientific">Brachypodium distachyon</name>
    <name type="common">Purple false brome</name>
    <name type="synonym">Trachynia distachya</name>
    <dbReference type="NCBI Taxonomy" id="15368"/>
    <lineage>
        <taxon>Eukaryota</taxon>
        <taxon>Viridiplantae</taxon>
        <taxon>Streptophyta</taxon>
        <taxon>Embryophyta</taxon>
        <taxon>Tracheophyta</taxon>
        <taxon>Spermatophyta</taxon>
        <taxon>Magnoliopsida</taxon>
        <taxon>Liliopsida</taxon>
        <taxon>Poales</taxon>
        <taxon>Poaceae</taxon>
        <taxon>BOP clade</taxon>
        <taxon>Pooideae</taxon>
        <taxon>Stipodae</taxon>
        <taxon>Brachypodieae</taxon>
        <taxon>Brachypodium</taxon>
    </lineage>
</organism>
<proteinExistence type="predicted"/>
<reference evidence="2" key="3">
    <citation type="submission" date="2018-08" db="UniProtKB">
        <authorList>
            <consortium name="EnsemblPlants"/>
        </authorList>
    </citation>
    <scope>IDENTIFICATION</scope>
    <source>
        <strain evidence="2">cv. Bd21</strain>
    </source>
</reference>
<accession>A0A0Q3JNR5</accession>
<gene>
    <name evidence="1" type="ORF">BRADI_1g47985v3</name>
</gene>
<evidence type="ECO:0000313" key="2">
    <source>
        <dbReference type="EnsemblPlants" id="KQK19387"/>
    </source>
</evidence>
<keyword evidence="3" id="KW-1185">Reference proteome</keyword>
<dbReference type="Gramene" id="KQK19387">
    <property type="protein sequence ID" value="KQK19387"/>
    <property type="gene ID" value="BRADI_1g47985v3"/>
</dbReference>
<name>A0A0Q3JNR5_BRADI</name>
<dbReference type="EMBL" id="CM000880">
    <property type="protein sequence ID" value="KQK19387.1"/>
    <property type="molecule type" value="Genomic_DNA"/>
</dbReference>
<reference evidence="1" key="2">
    <citation type="submission" date="2017-06" db="EMBL/GenBank/DDBJ databases">
        <title>WGS assembly of Brachypodium distachyon.</title>
        <authorList>
            <consortium name="The International Brachypodium Initiative"/>
            <person name="Lucas S."/>
            <person name="Harmon-Smith M."/>
            <person name="Lail K."/>
            <person name="Tice H."/>
            <person name="Grimwood J."/>
            <person name="Bruce D."/>
            <person name="Barry K."/>
            <person name="Shu S."/>
            <person name="Lindquist E."/>
            <person name="Wang M."/>
            <person name="Pitluck S."/>
            <person name="Vogel J.P."/>
            <person name="Garvin D.F."/>
            <person name="Mockler T.C."/>
            <person name="Schmutz J."/>
            <person name="Rokhsar D."/>
            <person name="Bevan M.W."/>
        </authorList>
    </citation>
    <scope>NUCLEOTIDE SEQUENCE</scope>
    <source>
        <strain evidence="1">Bd21</strain>
    </source>
</reference>
<sequence>MSDRSNSTAPYVIATFCWFEYLRVCEHSSVMVGGSRQESDIGYCNTVFLDKGSLITLIQLLSLAVPHGSILQLLQYQFCFS</sequence>